<dbReference type="PROSITE" id="PS51656">
    <property type="entry name" value="4FE4S"/>
    <property type="match status" value="1"/>
</dbReference>
<dbReference type="eggNOG" id="COG1410">
    <property type="taxonomic scope" value="Bacteria"/>
</dbReference>
<dbReference type="InterPro" id="IPR000489">
    <property type="entry name" value="Pterin-binding_dom"/>
</dbReference>
<sequence length="796" mass="89520">MALTGIQILKYLPKTNCKECGFSTCMAFAMKVASGQAEIDACPYIDPKIKEEIAEALAPPIRKVELGGGNYVYFLGGESVLFRHDKRFENPPLIGTLISTNMKDEEISRRIGLYKKLQWERVGTILRLDTLFLQDEGSEERFIEIVKKVRNELPWVALVLASSDVGTLKKAIEICNNFKPLIYGANSQNFEDFANFSLSTKVPLTIIGESLDEVCSLSEKAFKKGLKELVLDPGSQVLRELFEDLVIIRKSAIKSRFKLLGFPVITFPYRYTDSDLLEILIASMIICKYGSIIILSDLKPEALFNLLIERMNIYTDPQKPMVVEEGIYPINGPDENSLVAITCNFALTYFIVSGEIEASRVPTWLLIKDTDGLSVLTAWAAGKFGADTIAPFVKKCGIEEKVKHRNLIIPGYLAGIKGELEDELPDWKIIVGPREASGIPSFFKKFYEELKEELKKEEKVSEKREIKEEKKTFEKIEILKEEKTIKEKKEKLEKEKEESGYKVICIAENINIMSKRIGKAIKERNPQPIQQMAKDGVKLGADYLDLNIGPAKKDALELAPWIVKIVEEVVDIPISLDTTNPEAMIAGIKASKQPSKALINSVTIHKDKLDKLAPFAAEIGCDVVALLWGEKGLLRDANERADLALDLVNKLNEYGIPNEKIWVDPVLTPITLDVQQIKEVLKFLSILQEITPGVKTIVGLSNVSNGVASHLRPYLNRVMLMMLMKYNLYSAILDIYDKELVEIAKGKHPEWVSLVHKIMDGEKIDIQSLSSKELEIYKTVKVLTGEIIFSESWLEV</sequence>
<dbReference type="GO" id="GO:0046872">
    <property type="term" value="F:metal ion binding"/>
    <property type="evidence" value="ECO:0007669"/>
    <property type="project" value="UniProtKB-KW"/>
</dbReference>
<dbReference type="HOGENOM" id="CLU_352993_0_0_0"/>
<keyword evidence="1" id="KW-0004">4Fe-4S</keyword>
<evidence type="ECO:0000256" key="4">
    <source>
        <dbReference type="ARBA" id="ARBA00023014"/>
    </source>
</evidence>
<dbReference type="InterPro" id="IPR051069">
    <property type="entry name" value="ACDS_complex_subunit"/>
</dbReference>
<dbReference type="InterPro" id="IPR007202">
    <property type="entry name" value="4Fe-4S_dom"/>
</dbReference>
<dbReference type="PROSITE" id="PS50972">
    <property type="entry name" value="PTERIN_BINDING"/>
    <property type="match status" value="1"/>
</dbReference>
<dbReference type="KEGG" id="top:TOPB45_0393"/>
<evidence type="ECO:0000259" key="6">
    <source>
        <dbReference type="PROSITE" id="PS50972"/>
    </source>
</evidence>
<feature type="domain" description="Pterin-binding" evidence="6">
    <location>
        <begin position="503"/>
        <end position="753"/>
    </location>
</feature>
<gene>
    <name evidence="8" type="ordered locus">TOPB45_0393</name>
</gene>
<evidence type="ECO:0000256" key="2">
    <source>
        <dbReference type="ARBA" id="ARBA00022723"/>
    </source>
</evidence>
<organism evidence="8 9">
    <name type="scientific">Thermodesulfobacterium geofontis (strain OPF15)</name>
    <dbReference type="NCBI Taxonomy" id="795359"/>
    <lineage>
        <taxon>Bacteria</taxon>
        <taxon>Pseudomonadati</taxon>
        <taxon>Thermodesulfobacteriota</taxon>
        <taxon>Thermodesulfobacteria</taxon>
        <taxon>Thermodesulfobacteriales</taxon>
        <taxon>Thermodesulfobacteriaceae</taxon>
        <taxon>Thermodesulfobacterium</taxon>
    </lineage>
</organism>
<proteinExistence type="predicted"/>
<reference evidence="8 9" key="1">
    <citation type="journal article" date="2013" name="Genome Announc.">
        <title>Complete genome sequence of the hyperthermophilic sulfate-reducing bacterium Thermodesulfobacterium geofontis OPF15T.</title>
        <authorList>
            <person name="Elkins J.G."/>
            <person name="Hamilton-Brehm S.D."/>
            <person name="Lucas S."/>
            <person name="Han J."/>
            <person name="Lapidus A."/>
            <person name="Cheng J.F."/>
            <person name="Goodwin L.A."/>
            <person name="Pitluck S."/>
            <person name="Peters L."/>
            <person name="Mikhailova N."/>
            <person name="Davenport K.W."/>
            <person name="Detter J.C."/>
            <person name="Han C.S."/>
            <person name="Tapia R."/>
            <person name="Land M.L."/>
            <person name="Hauser L."/>
            <person name="Kyrpides N.C."/>
            <person name="Ivanova N.N."/>
            <person name="Pagani I."/>
            <person name="Bruce D."/>
            <person name="Woyke T."/>
            <person name="Cottingham R.W."/>
        </authorList>
    </citation>
    <scope>NUCLEOTIDE SEQUENCE [LARGE SCALE GENOMIC DNA]</scope>
    <source>
        <strain evidence="8 9">OPF15</strain>
    </source>
</reference>
<feature type="coiled-coil region" evidence="5">
    <location>
        <begin position="444"/>
        <end position="498"/>
    </location>
</feature>
<dbReference type="GO" id="GO:0042558">
    <property type="term" value="P:pteridine-containing compound metabolic process"/>
    <property type="evidence" value="ECO:0007669"/>
    <property type="project" value="InterPro"/>
</dbReference>
<dbReference type="eggNOG" id="COG1456">
    <property type="taxonomic scope" value="Bacteria"/>
</dbReference>
<dbReference type="PANTHER" id="PTHR36214:SF3">
    <property type="entry name" value="ACETYL-COA DECARBONYLASE_SYNTHASE COMPLEX SUBUNIT GAMMA"/>
    <property type="match status" value="1"/>
</dbReference>
<dbReference type="PANTHER" id="PTHR36214">
    <property type="match status" value="1"/>
</dbReference>
<evidence type="ECO:0000256" key="1">
    <source>
        <dbReference type="ARBA" id="ARBA00022485"/>
    </source>
</evidence>
<evidence type="ECO:0000313" key="8">
    <source>
        <dbReference type="EMBL" id="AEH22497.1"/>
    </source>
</evidence>
<protein>
    <submittedName>
        <fullName evidence="8">CO dehydrogenase/acetyl-CoA synthase delta subunit, TIM barrel</fullName>
    </submittedName>
</protein>
<accession>F8C3P6</accession>
<keyword evidence="4" id="KW-0411">Iron-sulfur</keyword>
<dbReference type="Pfam" id="PF04060">
    <property type="entry name" value="FeS"/>
    <property type="match status" value="1"/>
</dbReference>
<dbReference type="SUPFAM" id="SSF51717">
    <property type="entry name" value="Dihydropteroate synthetase-like"/>
    <property type="match status" value="2"/>
</dbReference>
<dbReference type="InterPro" id="IPR016041">
    <property type="entry name" value="Ac-CoA_synth_d_su_TIM-brl"/>
</dbReference>
<keyword evidence="2" id="KW-0479">Metal-binding</keyword>
<dbReference type="STRING" id="795359.TOPB45_0393"/>
<dbReference type="GO" id="GO:0051539">
    <property type="term" value="F:4 iron, 4 sulfur cluster binding"/>
    <property type="evidence" value="ECO:0007669"/>
    <property type="project" value="UniProtKB-KW"/>
</dbReference>
<dbReference type="NCBIfam" id="NF003195">
    <property type="entry name" value="PRK04165.1"/>
    <property type="match status" value="1"/>
</dbReference>
<feature type="domain" description="4Fe-4S" evidence="7">
    <location>
        <begin position="1"/>
        <end position="59"/>
    </location>
</feature>
<dbReference type="PATRIC" id="fig|795359.3.peg.400"/>
<dbReference type="AlphaFoldDB" id="F8C3P6"/>
<evidence type="ECO:0000256" key="5">
    <source>
        <dbReference type="SAM" id="Coils"/>
    </source>
</evidence>
<keyword evidence="5" id="KW-0175">Coiled coil</keyword>
<dbReference type="Gene3D" id="3.20.20.20">
    <property type="entry name" value="Dihydropteroate synthase-like"/>
    <property type="match status" value="2"/>
</dbReference>
<keyword evidence="3" id="KW-0408">Iron</keyword>
<name>F8C3P6_THEGP</name>
<dbReference type="RefSeq" id="WP_013909197.1">
    <property type="nucleotide sequence ID" value="NC_015682.1"/>
</dbReference>
<dbReference type="Pfam" id="PF03599">
    <property type="entry name" value="CdhD"/>
    <property type="match status" value="1"/>
</dbReference>
<dbReference type="Gene3D" id="3.40.50.11600">
    <property type="match status" value="1"/>
</dbReference>
<evidence type="ECO:0000256" key="3">
    <source>
        <dbReference type="ARBA" id="ARBA00023004"/>
    </source>
</evidence>
<dbReference type="InterPro" id="IPR011005">
    <property type="entry name" value="Dihydropteroate_synth-like_sf"/>
</dbReference>
<evidence type="ECO:0000313" key="9">
    <source>
        <dbReference type="Proteomes" id="UP000006583"/>
    </source>
</evidence>
<keyword evidence="9" id="KW-1185">Reference proteome</keyword>
<evidence type="ECO:0000259" key="7">
    <source>
        <dbReference type="PROSITE" id="PS51656"/>
    </source>
</evidence>
<dbReference type="EMBL" id="CP002829">
    <property type="protein sequence ID" value="AEH22497.1"/>
    <property type="molecule type" value="Genomic_DNA"/>
</dbReference>
<dbReference type="Proteomes" id="UP000006583">
    <property type="component" value="Chromosome"/>
</dbReference>
<dbReference type="Pfam" id="PF00809">
    <property type="entry name" value="Pterin_bind"/>
    <property type="match status" value="1"/>
</dbReference>